<dbReference type="SUPFAM" id="SSF51735">
    <property type="entry name" value="NAD(P)-binding Rossmann-fold domains"/>
    <property type="match status" value="1"/>
</dbReference>
<gene>
    <name evidence="3" type="ORF">I8J29_02425</name>
</gene>
<protein>
    <submittedName>
        <fullName evidence="3">SDR family oxidoreductase</fullName>
    </submittedName>
</protein>
<dbReference type="RefSeq" id="WP_208845982.1">
    <property type="nucleotide sequence ID" value="NZ_JAGGDJ010000001.1"/>
</dbReference>
<dbReference type="Pfam" id="PF00106">
    <property type="entry name" value="adh_short"/>
    <property type="match status" value="1"/>
</dbReference>
<comment type="similarity">
    <text evidence="1 2">Belongs to the short-chain dehydrogenases/reductases (SDR) family.</text>
</comment>
<comment type="caution">
    <text evidence="3">The sequence shown here is derived from an EMBL/GenBank/DDBJ whole genome shotgun (WGS) entry which is preliminary data.</text>
</comment>
<sequence>MDLGLHGKIAIVTGASAGIGLACSKALYEEGVSVVMVARDRDRLQEAADAIRSARPAEGAARLVPVAGDMTKPETARLAVHAAIEAFGRVDILINNAGNAHFGPFFELPDEAFWETWQLKLLGYMRMVKEAAPHMIRQRDGRIVNIVGIAGRTPSPGYLPGSTSNAALLNFTKGISGELAASNVRINAISPGATETERAVRYTRQQADEKGIGVEAQKAAMSAAIPLKRLVDPAEIAAMALLLVSDRVPSVTGSEFIVDGGQSPGV</sequence>
<accession>A0ABS3W4A1</accession>
<dbReference type="InterPro" id="IPR002347">
    <property type="entry name" value="SDR_fam"/>
</dbReference>
<dbReference type="PRINTS" id="PR00081">
    <property type="entry name" value="GDHRDH"/>
</dbReference>
<evidence type="ECO:0000256" key="2">
    <source>
        <dbReference type="RuleBase" id="RU000363"/>
    </source>
</evidence>
<evidence type="ECO:0000313" key="3">
    <source>
        <dbReference type="EMBL" id="MBO7743036.1"/>
    </source>
</evidence>
<dbReference type="EMBL" id="JAGGDJ010000001">
    <property type="protein sequence ID" value="MBO7743036.1"/>
    <property type="molecule type" value="Genomic_DNA"/>
</dbReference>
<proteinExistence type="inferred from homology"/>
<keyword evidence="4" id="KW-1185">Reference proteome</keyword>
<name>A0ABS3W4A1_9BACL</name>
<dbReference type="PRINTS" id="PR00080">
    <property type="entry name" value="SDRFAMILY"/>
</dbReference>
<dbReference type="Gene3D" id="3.40.50.720">
    <property type="entry name" value="NAD(P)-binding Rossmann-like Domain"/>
    <property type="match status" value="1"/>
</dbReference>
<reference evidence="3 4" key="1">
    <citation type="submission" date="2021-03" db="EMBL/GenBank/DDBJ databases">
        <title>Paenibacillus artemisicola MWE-103 whole genome sequence.</title>
        <authorList>
            <person name="Ham Y.J."/>
        </authorList>
    </citation>
    <scope>NUCLEOTIDE SEQUENCE [LARGE SCALE GENOMIC DNA]</scope>
    <source>
        <strain evidence="3 4">MWE-103</strain>
    </source>
</reference>
<dbReference type="InterPro" id="IPR036291">
    <property type="entry name" value="NAD(P)-bd_dom_sf"/>
</dbReference>
<dbReference type="InterPro" id="IPR050259">
    <property type="entry name" value="SDR"/>
</dbReference>
<evidence type="ECO:0000256" key="1">
    <source>
        <dbReference type="ARBA" id="ARBA00006484"/>
    </source>
</evidence>
<organism evidence="3 4">
    <name type="scientific">Paenibacillus artemisiicola</name>
    <dbReference type="NCBI Taxonomy" id="1172618"/>
    <lineage>
        <taxon>Bacteria</taxon>
        <taxon>Bacillati</taxon>
        <taxon>Bacillota</taxon>
        <taxon>Bacilli</taxon>
        <taxon>Bacillales</taxon>
        <taxon>Paenibacillaceae</taxon>
        <taxon>Paenibacillus</taxon>
    </lineage>
</organism>
<evidence type="ECO:0000313" key="4">
    <source>
        <dbReference type="Proteomes" id="UP000670947"/>
    </source>
</evidence>
<dbReference type="Proteomes" id="UP000670947">
    <property type="component" value="Unassembled WGS sequence"/>
</dbReference>
<dbReference type="PANTHER" id="PTHR42879">
    <property type="entry name" value="3-OXOACYL-(ACYL-CARRIER-PROTEIN) REDUCTASE"/>
    <property type="match status" value="1"/>
</dbReference>